<gene>
    <name evidence="4" type="ORF">ACFSR0_11810</name>
</gene>
<accession>A0ABW5TL79</accession>
<dbReference type="SUPFAM" id="SSF55729">
    <property type="entry name" value="Acyl-CoA N-acyltransferases (Nat)"/>
    <property type="match status" value="1"/>
</dbReference>
<dbReference type="EMBL" id="JBHUMO010000072">
    <property type="protein sequence ID" value="MFD2730061.1"/>
    <property type="molecule type" value="Genomic_DNA"/>
</dbReference>
<keyword evidence="1" id="KW-0808">Transferase</keyword>
<evidence type="ECO:0000259" key="3">
    <source>
        <dbReference type="PROSITE" id="PS51186"/>
    </source>
</evidence>
<dbReference type="PANTHER" id="PTHR43626">
    <property type="entry name" value="ACYL-COA N-ACYLTRANSFERASE"/>
    <property type="match status" value="1"/>
</dbReference>
<dbReference type="Proteomes" id="UP001597427">
    <property type="component" value="Unassembled WGS sequence"/>
</dbReference>
<feature type="domain" description="N-acetyltransferase" evidence="3">
    <location>
        <begin position="2"/>
        <end position="135"/>
    </location>
</feature>
<name>A0ABW5TL79_9ENTE</name>
<dbReference type="PANTHER" id="PTHR43626:SF4">
    <property type="entry name" value="GCN5-RELATED N-ACETYLTRANSFERASE 2, CHLOROPLASTIC"/>
    <property type="match status" value="1"/>
</dbReference>
<comment type="caution">
    <text evidence="4">The sequence shown here is derived from an EMBL/GenBank/DDBJ whole genome shotgun (WGS) entry which is preliminary data.</text>
</comment>
<proteinExistence type="predicted"/>
<protein>
    <submittedName>
        <fullName evidence="4">GNAT family N-acetyltransferase</fullName>
    </submittedName>
</protein>
<dbReference type="InterPro" id="IPR000182">
    <property type="entry name" value="GNAT_dom"/>
</dbReference>
<dbReference type="PROSITE" id="PS51186">
    <property type="entry name" value="GNAT"/>
    <property type="match status" value="1"/>
</dbReference>
<dbReference type="Gene3D" id="3.40.630.30">
    <property type="match status" value="1"/>
</dbReference>
<keyword evidence="2" id="KW-0012">Acyltransferase</keyword>
<keyword evidence="5" id="KW-1185">Reference proteome</keyword>
<evidence type="ECO:0000256" key="1">
    <source>
        <dbReference type="ARBA" id="ARBA00022679"/>
    </source>
</evidence>
<reference evidence="5" key="1">
    <citation type="journal article" date="2019" name="Int. J. Syst. Evol. Microbiol.">
        <title>The Global Catalogue of Microorganisms (GCM) 10K type strain sequencing project: providing services to taxonomists for standard genome sequencing and annotation.</title>
        <authorList>
            <consortium name="The Broad Institute Genomics Platform"/>
            <consortium name="The Broad Institute Genome Sequencing Center for Infectious Disease"/>
            <person name="Wu L."/>
            <person name="Ma J."/>
        </authorList>
    </citation>
    <scope>NUCLEOTIDE SEQUENCE [LARGE SCALE GENOMIC DNA]</scope>
    <source>
        <strain evidence="5">TISTR 932</strain>
    </source>
</reference>
<organism evidence="4 5">
    <name type="scientific">Enterococcus camelliae</name>
    <dbReference type="NCBI Taxonomy" id="453959"/>
    <lineage>
        <taxon>Bacteria</taxon>
        <taxon>Bacillati</taxon>
        <taxon>Bacillota</taxon>
        <taxon>Bacilli</taxon>
        <taxon>Lactobacillales</taxon>
        <taxon>Enterococcaceae</taxon>
        <taxon>Enterococcus</taxon>
    </lineage>
</organism>
<sequence>MITYQQIKTIAESNVLALYTQVGWSAYTRQPEQLLTAIAQSLEVITAWNDQELVGLIRAVGDGVTILYIQDILVLPSYQNQGIGTQLMKTMLACYPEVRQKVLLTEEAPDTRHFYQKMGFSSCDKGEAVAFYREF</sequence>
<evidence type="ECO:0000313" key="5">
    <source>
        <dbReference type="Proteomes" id="UP001597427"/>
    </source>
</evidence>
<evidence type="ECO:0000256" key="2">
    <source>
        <dbReference type="ARBA" id="ARBA00023315"/>
    </source>
</evidence>
<dbReference type="InterPro" id="IPR045039">
    <property type="entry name" value="NSI-like"/>
</dbReference>
<evidence type="ECO:0000313" key="4">
    <source>
        <dbReference type="EMBL" id="MFD2730061.1"/>
    </source>
</evidence>
<dbReference type="InterPro" id="IPR016181">
    <property type="entry name" value="Acyl_CoA_acyltransferase"/>
</dbReference>
<dbReference type="Pfam" id="PF13508">
    <property type="entry name" value="Acetyltransf_7"/>
    <property type="match status" value="1"/>
</dbReference>
<dbReference type="CDD" id="cd04301">
    <property type="entry name" value="NAT_SF"/>
    <property type="match status" value="1"/>
</dbReference>
<dbReference type="RefSeq" id="WP_379982986.1">
    <property type="nucleotide sequence ID" value="NZ_JBHUMO010000072.1"/>
</dbReference>